<dbReference type="Proteomes" id="UP000295055">
    <property type="component" value="Unassembled WGS sequence"/>
</dbReference>
<keyword evidence="2 4" id="KW-0378">Hydrolase</keyword>
<dbReference type="EMBL" id="SMAS01000013">
    <property type="protein sequence ID" value="TCT29222.1"/>
    <property type="molecule type" value="Genomic_DNA"/>
</dbReference>
<dbReference type="OrthoDB" id="9784466at2"/>
<comment type="caution">
    <text evidence="4">The sequence shown here is derived from an EMBL/GenBank/DDBJ whole genome shotgun (WGS) entry which is preliminary data.</text>
</comment>
<keyword evidence="3" id="KW-0460">Magnesium</keyword>
<dbReference type="InterPro" id="IPR006385">
    <property type="entry name" value="HAD_hydro_SerB1"/>
</dbReference>
<dbReference type="PANTHER" id="PTHR43344:SF13">
    <property type="entry name" value="PHOSPHATASE RV3661-RELATED"/>
    <property type="match status" value="1"/>
</dbReference>
<dbReference type="Pfam" id="PF12710">
    <property type="entry name" value="HAD"/>
    <property type="match status" value="1"/>
</dbReference>
<dbReference type="NCBIfam" id="TIGR01488">
    <property type="entry name" value="HAD-SF-IB"/>
    <property type="match status" value="1"/>
</dbReference>
<evidence type="ECO:0000313" key="4">
    <source>
        <dbReference type="EMBL" id="TCT29222.1"/>
    </source>
</evidence>
<dbReference type="InterPro" id="IPR050582">
    <property type="entry name" value="HAD-like_SerB"/>
</dbReference>
<accession>A0A4R3NK77</accession>
<dbReference type="GO" id="GO:0016787">
    <property type="term" value="F:hydrolase activity"/>
    <property type="evidence" value="ECO:0007669"/>
    <property type="project" value="UniProtKB-KW"/>
</dbReference>
<gene>
    <name evidence="4" type="ORF">EC835_11324</name>
</gene>
<dbReference type="AlphaFoldDB" id="A0A4R3NK77"/>
<dbReference type="Gene3D" id="3.40.50.1000">
    <property type="entry name" value="HAD superfamily/HAD-like"/>
    <property type="match status" value="1"/>
</dbReference>
<proteinExistence type="predicted"/>
<dbReference type="CDD" id="cd02612">
    <property type="entry name" value="HAD_PGPPase"/>
    <property type="match status" value="1"/>
</dbReference>
<protein>
    <submittedName>
        <fullName evidence="4">HAD superfamily hydrolase (TIGR01490 family)</fullName>
    </submittedName>
</protein>
<name>A0A4R3NK77_9GAMM</name>
<evidence type="ECO:0000313" key="5">
    <source>
        <dbReference type="Proteomes" id="UP000295055"/>
    </source>
</evidence>
<evidence type="ECO:0000256" key="3">
    <source>
        <dbReference type="ARBA" id="ARBA00022842"/>
    </source>
</evidence>
<dbReference type="InterPro" id="IPR023214">
    <property type="entry name" value="HAD_sf"/>
</dbReference>
<dbReference type="RefSeq" id="WP_132497216.1">
    <property type="nucleotide sequence ID" value="NZ_SMAS01000013.1"/>
</dbReference>
<sequence length="225" mass="25535">MQSPSTPTKLAIFDLDDTLIRGDSSVLWTQYLWDKKIITDPRFVEADKEMMAQYNAGNLDMVTYLKFSLQTLAGIKTEQVDEWLDDFVDTIIIPRIYPSALSTVASYRSQGIPIIVISATVTFIVKKVADRLGADVTMGIDIKRSNGCYTTEVDGIPTFKEGKVKRLTQWISHQPITDAYIYFYTDSANDLPMCHFADETFIVNGDPRLLQAANENHWPQYSWSL</sequence>
<evidence type="ECO:0000256" key="2">
    <source>
        <dbReference type="ARBA" id="ARBA00022801"/>
    </source>
</evidence>
<dbReference type="NCBIfam" id="TIGR01490">
    <property type="entry name" value="HAD-SF-IB-hyp1"/>
    <property type="match status" value="1"/>
</dbReference>
<dbReference type="PANTHER" id="PTHR43344">
    <property type="entry name" value="PHOSPHOSERINE PHOSPHATASE"/>
    <property type="match status" value="1"/>
</dbReference>
<dbReference type="GO" id="GO:0046872">
    <property type="term" value="F:metal ion binding"/>
    <property type="evidence" value="ECO:0007669"/>
    <property type="project" value="UniProtKB-KW"/>
</dbReference>
<dbReference type="InterPro" id="IPR036412">
    <property type="entry name" value="HAD-like_sf"/>
</dbReference>
<dbReference type="Gene3D" id="1.20.1440.100">
    <property type="entry name" value="SG protein - dephosphorylation function"/>
    <property type="match status" value="1"/>
</dbReference>
<evidence type="ECO:0000256" key="1">
    <source>
        <dbReference type="ARBA" id="ARBA00022723"/>
    </source>
</evidence>
<keyword evidence="1" id="KW-0479">Metal-binding</keyword>
<reference evidence="4 5" key="1">
    <citation type="submission" date="2019-03" db="EMBL/GenBank/DDBJ databases">
        <title>Genomic analyses of the natural microbiome of Caenorhabditis elegans.</title>
        <authorList>
            <person name="Samuel B."/>
        </authorList>
    </citation>
    <scope>NUCLEOTIDE SEQUENCE [LARGE SCALE GENOMIC DNA]</scope>
    <source>
        <strain evidence="4 5">JUb102</strain>
    </source>
</reference>
<organism evidence="4 5">
    <name type="scientific">Providencia alcalifaciens</name>
    <dbReference type="NCBI Taxonomy" id="126385"/>
    <lineage>
        <taxon>Bacteria</taxon>
        <taxon>Pseudomonadati</taxon>
        <taxon>Pseudomonadota</taxon>
        <taxon>Gammaproteobacteria</taxon>
        <taxon>Enterobacterales</taxon>
        <taxon>Morganellaceae</taxon>
        <taxon>Providencia</taxon>
    </lineage>
</organism>
<dbReference type="SUPFAM" id="SSF56784">
    <property type="entry name" value="HAD-like"/>
    <property type="match status" value="1"/>
</dbReference>